<comment type="function">
    <text evidence="3">The glycine cleavage system catalyzes the degradation of glycine. The H protein shuttles the methylamine group of glycine from the P protein to the T protein.</text>
</comment>
<dbReference type="InterPro" id="IPR000089">
    <property type="entry name" value="Biotin_lipoyl"/>
</dbReference>
<dbReference type="STRING" id="867903.ThesuDRAFT_00055"/>
<evidence type="ECO:0000259" key="5">
    <source>
        <dbReference type="PROSITE" id="PS50968"/>
    </source>
</evidence>
<dbReference type="RefSeq" id="WP_006904757.1">
    <property type="nucleotide sequence ID" value="NZ_JH976536.1"/>
</dbReference>
<dbReference type="NCBIfam" id="NF002270">
    <property type="entry name" value="PRK01202.1"/>
    <property type="match status" value="1"/>
</dbReference>
<comment type="similarity">
    <text evidence="1 3">Belongs to the GcvH family.</text>
</comment>
<keyword evidence="2 3" id="KW-0450">Lipoyl</keyword>
<dbReference type="HAMAP" id="MF_00272">
    <property type="entry name" value="GcvH"/>
    <property type="match status" value="1"/>
</dbReference>
<keyword evidence="7" id="KW-1185">Reference proteome</keyword>
<dbReference type="InterPro" id="IPR017453">
    <property type="entry name" value="GCV_H_sub"/>
</dbReference>
<dbReference type="EMBL" id="AENY02000004">
    <property type="protein sequence ID" value="EKP93811.1"/>
    <property type="molecule type" value="Genomic_DNA"/>
</dbReference>
<dbReference type="HOGENOM" id="CLU_097408_2_0_9"/>
<dbReference type="InterPro" id="IPR011053">
    <property type="entry name" value="Single_hybrid_motif"/>
</dbReference>
<feature type="modified residue" description="N6-lipoyllysine" evidence="3 4">
    <location>
        <position position="65"/>
    </location>
</feature>
<evidence type="ECO:0000256" key="1">
    <source>
        <dbReference type="ARBA" id="ARBA00009249"/>
    </source>
</evidence>
<dbReference type="GO" id="GO:0005960">
    <property type="term" value="C:glycine cleavage complex"/>
    <property type="evidence" value="ECO:0007669"/>
    <property type="project" value="InterPro"/>
</dbReference>
<dbReference type="PROSITE" id="PS50968">
    <property type="entry name" value="BIOTINYL_LIPOYL"/>
    <property type="match status" value="1"/>
</dbReference>
<dbReference type="GO" id="GO:0005829">
    <property type="term" value="C:cytosol"/>
    <property type="evidence" value="ECO:0007669"/>
    <property type="project" value="TreeGrafter"/>
</dbReference>
<gene>
    <name evidence="3" type="primary">gcvH</name>
    <name evidence="6" type="ORF">ThesuDRAFT_00055</name>
</gene>
<dbReference type="PANTHER" id="PTHR11715">
    <property type="entry name" value="GLYCINE CLEAVAGE SYSTEM H PROTEIN"/>
    <property type="match status" value="1"/>
</dbReference>
<reference evidence="6" key="1">
    <citation type="submission" date="2010-10" db="EMBL/GenBank/DDBJ databases">
        <authorList>
            <consortium name="US DOE Joint Genome Institute (JGI-PGF)"/>
            <person name="Lucas S."/>
            <person name="Copeland A."/>
            <person name="Lapidus A."/>
            <person name="Bruce D."/>
            <person name="Goodwin L."/>
            <person name="Pitluck S."/>
            <person name="Kyrpides N."/>
            <person name="Mavromatis K."/>
            <person name="Detter J.C."/>
            <person name="Han C."/>
            <person name="Land M."/>
            <person name="Hauser L."/>
            <person name="Markowitz V."/>
            <person name="Cheng J.-F."/>
            <person name="Hugenholtz P."/>
            <person name="Woyke T."/>
            <person name="Wu D."/>
            <person name="Pukall R."/>
            <person name="Wahrenburg C."/>
            <person name="Brambilla E."/>
            <person name="Klenk H.-P."/>
            <person name="Eisen J.A."/>
        </authorList>
    </citation>
    <scope>NUCLEOTIDE SEQUENCE [LARGE SCALE GENOMIC DNA]</scope>
    <source>
        <strain evidence="6">DSM 13965</strain>
    </source>
</reference>
<dbReference type="eggNOG" id="COG0509">
    <property type="taxonomic scope" value="Bacteria"/>
</dbReference>
<dbReference type="Gene3D" id="2.40.50.100">
    <property type="match status" value="1"/>
</dbReference>
<evidence type="ECO:0000313" key="7">
    <source>
        <dbReference type="Proteomes" id="UP000005710"/>
    </source>
</evidence>
<dbReference type="CDD" id="cd06848">
    <property type="entry name" value="GCS_H"/>
    <property type="match status" value="1"/>
</dbReference>
<dbReference type="NCBIfam" id="TIGR00527">
    <property type="entry name" value="gcvH"/>
    <property type="match status" value="1"/>
</dbReference>
<evidence type="ECO:0000256" key="2">
    <source>
        <dbReference type="ARBA" id="ARBA00022823"/>
    </source>
</evidence>
<name>K6QBP6_9FIRM</name>
<reference evidence="6" key="2">
    <citation type="submission" date="2012-10" db="EMBL/GenBank/DDBJ databases">
        <title>Improved high-quality draft of Thermaerobacter subterraneus C21, DSM 13965.</title>
        <authorList>
            <consortium name="DOE Joint Genome Institute"/>
            <person name="Eisen J."/>
            <person name="Huntemann M."/>
            <person name="Wei C.-L."/>
            <person name="Han J."/>
            <person name="Detter J.C."/>
            <person name="Han C."/>
            <person name="Tapia R."/>
            <person name="Chen A."/>
            <person name="Kyrpides N."/>
            <person name="Mavromatis K."/>
            <person name="Markowitz V."/>
            <person name="Szeto E."/>
            <person name="Ivanova N."/>
            <person name="Mikhailova N."/>
            <person name="Ovchinnikova G."/>
            <person name="Pagani I."/>
            <person name="Pati A."/>
            <person name="Goodwin L."/>
            <person name="Nordberg H.P."/>
            <person name="Cantor M.N."/>
            <person name="Hua S.X."/>
            <person name="Woyke T."/>
            <person name="Eisen J."/>
            <person name="Klenk H.-P."/>
        </authorList>
    </citation>
    <scope>NUCLEOTIDE SEQUENCE [LARGE SCALE GENOMIC DNA]</scope>
    <source>
        <strain evidence="6">DSM 13965</strain>
    </source>
</reference>
<proteinExistence type="inferred from homology"/>
<dbReference type="SUPFAM" id="SSF51230">
    <property type="entry name" value="Single hybrid motif"/>
    <property type="match status" value="1"/>
</dbReference>
<comment type="subunit">
    <text evidence="3">The glycine cleavage system is composed of four proteins: P, T, L and H.</text>
</comment>
<dbReference type="InterPro" id="IPR033753">
    <property type="entry name" value="GCV_H/Fam206"/>
</dbReference>
<dbReference type="AlphaFoldDB" id="K6QBP6"/>
<accession>K6QBP6</accession>
<sequence>MAHEVPEGLYYTEEHEWLRVEGEEGVVGITAYAQDQLGDVVFVELPQVGAEYRAKEAFGVVESVKTVSDVYMPVSGRVVAVNGALADRPELVNQDPYGEGWLVRIQILNRDELAGLLDAATYRQRTS</sequence>
<evidence type="ECO:0000256" key="4">
    <source>
        <dbReference type="PIRSR" id="PIRSR617453-50"/>
    </source>
</evidence>
<dbReference type="InterPro" id="IPR002930">
    <property type="entry name" value="GCV_H"/>
</dbReference>
<comment type="caution">
    <text evidence="6">The sequence shown here is derived from an EMBL/GenBank/DDBJ whole genome shotgun (WGS) entry which is preliminary data.</text>
</comment>
<comment type="cofactor">
    <cofactor evidence="3">
        <name>(R)-lipoate</name>
        <dbReference type="ChEBI" id="CHEBI:83088"/>
    </cofactor>
    <text evidence="3">Binds 1 lipoyl cofactor covalently.</text>
</comment>
<protein>
    <recommendedName>
        <fullName evidence="3">Glycine cleavage system H protein</fullName>
    </recommendedName>
</protein>
<evidence type="ECO:0000256" key="3">
    <source>
        <dbReference type="HAMAP-Rule" id="MF_00272"/>
    </source>
</evidence>
<feature type="domain" description="Lipoyl-binding" evidence="5">
    <location>
        <begin position="24"/>
        <end position="106"/>
    </location>
</feature>
<dbReference type="Pfam" id="PF01597">
    <property type="entry name" value="GCV_H"/>
    <property type="match status" value="1"/>
</dbReference>
<dbReference type="GO" id="GO:0009249">
    <property type="term" value="P:protein lipoylation"/>
    <property type="evidence" value="ECO:0007669"/>
    <property type="project" value="TreeGrafter"/>
</dbReference>
<dbReference type="OrthoDB" id="9796712at2"/>
<dbReference type="Proteomes" id="UP000005710">
    <property type="component" value="Unassembled WGS sequence"/>
</dbReference>
<dbReference type="GO" id="GO:0019464">
    <property type="term" value="P:glycine decarboxylation via glycine cleavage system"/>
    <property type="evidence" value="ECO:0007669"/>
    <property type="project" value="UniProtKB-UniRule"/>
</dbReference>
<dbReference type="PANTHER" id="PTHR11715:SF3">
    <property type="entry name" value="GLYCINE CLEAVAGE SYSTEM H PROTEIN-RELATED"/>
    <property type="match status" value="1"/>
</dbReference>
<organism evidence="6 7">
    <name type="scientific">Thermaerobacter subterraneus DSM 13965</name>
    <dbReference type="NCBI Taxonomy" id="867903"/>
    <lineage>
        <taxon>Bacteria</taxon>
        <taxon>Bacillati</taxon>
        <taxon>Bacillota</taxon>
        <taxon>Clostridia</taxon>
        <taxon>Eubacteriales</taxon>
        <taxon>Clostridiales Family XVII. Incertae Sedis</taxon>
        <taxon>Thermaerobacter</taxon>
    </lineage>
</organism>
<evidence type="ECO:0000313" key="6">
    <source>
        <dbReference type="EMBL" id="EKP93811.1"/>
    </source>
</evidence>